<organism evidence="5 6">
    <name type="scientific">Mucor circinelloides f. circinelloides (strain 1006PhL)</name>
    <name type="common">Mucormycosis agent</name>
    <name type="synonym">Calyptromyces circinelloides</name>
    <dbReference type="NCBI Taxonomy" id="1220926"/>
    <lineage>
        <taxon>Eukaryota</taxon>
        <taxon>Fungi</taxon>
        <taxon>Fungi incertae sedis</taxon>
        <taxon>Mucoromycota</taxon>
        <taxon>Mucoromycotina</taxon>
        <taxon>Mucoromycetes</taxon>
        <taxon>Mucorales</taxon>
        <taxon>Mucorineae</taxon>
        <taxon>Mucoraceae</taxon>
        <taxon>Mucor</taxon>
    </lineage>
</organism>
<dbReference type="PANTHER" id="PTHR40621:SF6">
    <property type="entry name" value="AP-1-LIKE TRANSCRIPTION FACTOR YAP1-RELATED"/>
    <property type="match status" value="1"/>
</dbReference>
<accession>S2JUD7</accession>
<dbReference type="InterPro" id="IPR004827">
    <property type="entry name" value="bZIP"/>
</dbReference>
<dbReference type="OMA" id="ECIQRHA"/>
<dbReference type="VEuPathDB" id="FungiDB:HMPREF1544_01126"/>
<dbReference type="eggNOG" id="ENOG502S7SJ">
    <property type="taxonomic scope" value="Eukaryota"/>
</dbReference>
<evidence type="ECO:0000256" key="2">
    <source>
        <dbReference type="ARBA" id="ARBA00023242"/>
    </source>
</evidence>
<feature type="compositionally biased region" description="Basic residues" evidence="3">
    <location>
        <begin position="53"/>
        <end position="62"/>
    </location>
</feature>
<proteinExistence type="predicted"/>
<feature type="compositionally biased region" description="Acidic residues" evidence="3">
    <location>
        <begin position="12"/>
        <end position="22"/>
    </location>
</feature>
<feature type="compositionally biased region" description="Polar residues" evidence="3">
    <location>
        <begin position="174"/>
        <end position="187"/>
    </location>
</feature>
<keyword evidence="2" id="KW-0539">Nucleus</keyword>
<evidence type="ECO:0000259" key="4">
    <source>
        <dbReference type="PROSITE" id="PS50217"/>
    </source>
</evidence>
<dbReference type="PROSITE" id="PS00036">
    <property type="entry name" value="BZIP_BASIC"/>
    <property type="match status" value="1"/>
</dbReference>
<feature type="compositionally biased region" description="Low complexity" evidence="3">
    <location>
        <begin position="229"/>
        <end position="238"/>
    </location>
</feature>
<reference evidence="6" key="1">
    <citation type="submission" date="2013-05" db="EMBL/GenBank/DDBJ databases">
        <title>The Genome sequence of Mucor circinelloides f. circinelloides 1006PhL.</title>
        <authorList>
            <consortium name="The Broad Institute Genomics Platform"/>
            <person name="Cuomo C."/>
            <person name="Earl A."/>
            <person name="Findley K."/>
            <person name="Lee S.C."/>
            <person name="Walker B."/>
            <person name="Young S."/>
            <person name="Zeng Q."/>
            <person name="Gargeya S."/>
            <person name="Fitzgerald M."/>
            <person name="Haas B."/>
            <person name="Abouelleil A."/>
            <person name="Allen A.W."/>
            <person name="Alvarado L."/>
            <person name="Arachchi H.M."/>
            <person name="Berlin A.M."/>
            <person name="Chapman S.B."/>
            <person name="Gainer-Dewar J."/>
            <person name="Goldberg J."/>
            <person name="Griggs A."/>
            <person name="Gujja S."/>
            <person name="Hansen M."/>
            <person name="Howarth C."/>
            <person name="Imamovic A."/>
            <person name="Ireland A."/>
            <person name="Larimer J."/>
            <person name="McCowan C."/>
            <person name="Murphy C."/>
            <person name="Pearson M."/>
            <person name="Poon T.W."/>
            <person name="Priest M."/>
            <person name="Roberts A."/>
            <person name="Saif S."/>
            <person name="Shea T."/>
            <person name="Sisk P."/>
            <person name="Sykes S."/>
            <person name="Wortman J."/>
            <person name="Nusbaum C."/>
            <person name="Birren B."/>
        </authorList>
    </citation>
    <scope>NUCLEOTIDE SEQUENCE [LARGE SCALE GENOMIC DNA]</scope>
    <source>
        <strain evidence="6">1006PhL</strain>
    </source>
</reference>
<dbReference type="SMART" id="SM00338">
    <property type="entry name" value="BRLZ"/>
    <property type="match status" value="1"/>
</dbReference>
<dbReference type="STRING" id="1220926.S2JUD7"/>
<feature type="region of interest" description="Disordered" evidence="3">
    <location>
        <begin position="152"/>
        <end position="194"/>
    </location>
</feature>
<dbReference type="SUPFAM" id="SSF57959">
    <property type="entry name" value="Leucine zipper domain"/>
    <property type="match status" value="1"/>
</dbReference>
<dbReference type="GO" id="GO:0001228">
    <property type="term" value="F:DNA-binding transcription activator activity, RNA polymerase II-specific"/>
    <property type="evidence" value="ECO:0007669"/>
    <property type="project" value="TreeGrafter"/>
</dbReference>
<gene>
    <name evidence="5" type="ORF">HMPREF1544_01126</name>
</gene>
<evidence type="ECO:0000313" key="5">
    <source>
        <dbReference type="EMBL" id="EPB92062.1"/>
    </source>
</evidence>
<dbReference type="GO" id="GO:0000976">
    <property type="term" value="F:transcription cis-regulatory region binding"/>
    <property type="evidence" value="ECO:0007669"/>
    <property type="project" value="InterPro"/>
</dbReference>
<name>S2JUD7_MUCC1</name>
<feature type="region of interest" description="Disordered" evidence="3">
    <location>
        <begin position="1"/>
        <end position="92"/>
    </location>
</feature>
<feature type="domain" description="BZIP" evidence="4">
    <location>
        <begin position="73"/>
        <end position="140"/>
    </location>
</feature>
<evidence type="ECO:0000256" key="1">
    <source>
        <dbReference type="ARBA" id="ARBA00004123"/>
    </source>
</evidence>
<dbReference type="EMBL" id="KE123903">
    <property type="protein sequence ID" value="EPB92062.1"/>
    <property type="molecule type" value="Genomic_DNA"/>
</dbReference>
<protein>
    <recommendedName>
        <fullName evidence="4">BZIP domain-containing protein</fullName>
    </recommendedName>
</protein>
<evidence type="ECO:0000313" key="6">
    <source>
        <dbReference type="Proteomes" id="UP000014254"/>
    </source>
</evidence>
<dbReference type="InParanoid" id="S2JUD7"/>
<sequence length="410" mass="46420">MEMTSHSRYRDEDDDLSSDDSFDWSSDSAPKTKRKTTGKATTSTSKTSSAKGPIKKAKKPGRKPLESVTVLPSDPKLKRKAQNRAAQRAFRERKEQFVNELQDQMRQLQQAKEKREKELQAENARLKRENEKLKEENYLLKDAQFTFQFSAKEKEGKKQAGDKAKSTPIPLVSPPNTDDQTMQSSPDMDTRSQADKSMFSCGCEDSSKCGELSDYQGGSTSDSARSMPETSFTTTTVTETKEPEFTFNTATTTDQNSFGLFKGKDNPFLTDYRVPSNEADFLIQNEPLPALFGAEMDFFGTPDMTNYEENSELGAFFTDQMQALVDQDALLKCAPENEKPCKKKVLGMLRRSRGANRSIAQINRDVKSYCPHFNLDQLCDDLKKKITFEPHHTLTEDDVDLYIECIQRHA</sequence>
<dbReference type="InterPro" id="IPR050936">
    <property type="entry name" value="AP-1-like"/>
</dbReference>
<dbReference type="PROSITE" id="PS50217">
    <property type="entry name" value="BZIP"/>
    <property type="match status" value="1"/>
</dbReference>
<dbReference type="PANTHER" id="PTHR40621">
    <property type="entry name" value="TRANSCRIPTION FACTOR KAPC-RELATED"/>
    <property type="match status" value="1"/>
</dbReference>
<dbReference type="Gene3D" id="1.20.5.170">
    <property type="match status" value="1"/>
</dbReference>
<feature type="compositionally biased region" description="Low complexity" evidence="3">
    <location>
        <begin position="38"/>
        <end position="52"/>
    </location>
</feature>
<dbReference type="AlphaFoldDB" id="S2JUD7"/>
<dbReference type="InterPro" id="IPR046347">
    <property type="entry name" value="bZIP_sf"/>
</dbReference>
<comment type="subcellular location">
    <subcellularLocation>
        <location evidence="1">Nucleus</location>
    </subcellularLocation>
</comment>
<dbReference type="GO" id="GO:0090575">
    <property type="term" value="C:RNA polymerase II transcription regulator complex"/>
    <property type="evidence" value="ECO:0007669"/>
    <property type="project" value="TreeGrafter"/>
</dbReference>
<keyword evidence="6" id="KW-1185">Reference proteome</keyword>
<evidence type="ECO:0000256" key="3">
    <source>
        <dbReference type="SAM" id="MobiDB-lite"/>
    </source>
</evidence>
<dbReference type="OrthoDB" id="2593073at2759"/>
<feature type="compositionally biased region" description="Basic and acidic residues" evidence="3">
    <location>
        <begin position="152"/>
        <end position="165"/>
    </location>
</feature>
<dbReference type="Proteomes" id="UP000014254">
    <property type="component" value="Unassembled WGS sequence"/>
</dbReference>
<dbReference type="CDD" id="cd14688">
    <property type="entry name" value="bZIP_YAP"/>
    <property type="match status" value="1"/>
</dbReference>
<feature type="compositionally biased region" description="Basic and acidic residues" evidence="3">
    <location>
        <begin position="111"/>
        <end position="123"/>
    </location>
</feature>
<feature type="region of interest" description="Disordered" evidence="3">
    <location>
        <begin position="104"/>
        <end position="123"/>
    </location>
</feature>
<feature type="region of interest" description="Disordered" evidence="3">
    <location>
        <begin position="213"/>
        <end position="240"/>
    </location>
</feature>